<evidence type="ECO:0000256" key="3">
    <source>
        <dbReference type="SAM" id="MobiDB-lite"/>
    </source>
</evidence>
<evidence type="ECO:0000256" key="2">
    <source>
        <dbReference type="ARBA" id="ARBA00022795"/>
    </source>
</evidence>
<evidence type="ECO:0000313" key="4">
    <source>
        <dbReference type="EMBL" id="XFO66158.1"/>
    </source>
</evidence>
<accession>A0ABZ3IL57</accession>
<gene>
    <name evidence="4" type="ORF">SPSIL_023080</name>
</gene>
<keyword evidence="5" id="KW-1185">Reference proteome</keyword>
<comment type="similarity">
    <text evidence="1">Belongs to the FlgD family.</text>
</comment>
<proteinExistence type="inferred from homology"/>
<reference evidence="4" key="1">
    <citation type="submission" date="2024-05" db="EMBL/GenBank/DDBJ databases">
        <title>Isolation and characterization of Sporomusa carbonis sp. nov., a carboxydotrophic hydrogenogen in the genus of Sporomusa isolated from a charcoal burning pile.</title>
        <authorList>
            <person name="Boeer T."/>
            <person name="Rosenbaum F."/>
            <person name="Eysell L."/>
            <person name="Mueller V."/>
            <person name="Daniel R."/>
            <person name="Poehlein A."/>
        </authorList>
    </citation>
    <scope>NUCLEOTIDE SEQUENCE [LARGE SCALE GENOMIC DNA]</scope>
    <source>
        <strain evidence="4">DSM 10669</strain>
    </source>
</reference>
<protein>
    <recommendedName>
        <fullName evidence="6">Basal-body rod modification protein FlgD</fullName>
    </recommendedName>
</protein>
<sequence>MANTYSVAGNSQTSSSTNSTTTTKKTSDTLGKDDFLKLLITQLQYQDPMNPMEDKEFISQMAQFTSLEQMQNMNSSMQMSQASSMIGMKVTWTDSSNAEVKTGVVDSVRLVDGAPKLVIGSDSIELSKITGVEFPKTVSTNA</sequence>
<evidence type="ECO:0000256" key="1">
    <source>
        <dbReference type="ARBA" id="ARBA00010577"/>
    </source>
</evidence>
<dbReference type="Proteomes" id="UP000216752">
    <property type="component" value="Chromosome"/>
</dbReference>
<dbReference type="InterPro" id="IPR005648">
    <property type="entry name" value="FlgD"/>
</dbReference>
<keyword evidence="2" id="KW-1005">Bacterial flagellum biogenesis</keyword>
<organism evidence="4 5">
    <name type="scientific">Sporomusa silvacetica DSM 10669</name>
    <dbReference type="NCBI Taxonomy" id="1123289"/>
    <lineage>
        <taxon>Bacteria</taxon>
        <taxon>Bacillati</taxon>
        <taxon>Bacillota</taxon>
        <taxon>Negativicutes</taxon>
        <taxon>Selenomonadales</taxon>
        <taxon>Sporomusaceae</taxon>
        <taxon>Sporomusa</taxon>
    </lineage>
</organism>
<dbReference type="EMBL" id="CP155573">
    <property type="protein sequence ID" value="XFO66158.1"/>
    <property type="molecule type" value="Genomic_DNA"/>
</dbReference>
<evidence type="ECO:0000313" key="5">
    <source>
        <dbReference type="Proteomes" id="UP000216752"/>
    </source>
</evidence>
<feature type="region of interest" description="Disordered" evidence="3">
    <location>
        <begin position="1"/>
        <end position="27"/>
    </location>
</feature>
<name>A0ABZ3IL57_9FIRM</name>
<dbReference type="RefSeq" id="WP_094607604.1">
    <property type="nucleotide sequence ID" value="NZ_CP155573.1"/>
</dbReference>
<feature type="compositionally biased region" description="Low complexity" evidence="3">
    <location>
        <begin position="10"/>
        <end position="24"/>
    </location>
</feature>
<dbReference type="Pfam" id="PF03963">
    <property type="entry name" value="FlgD"/>
    <property type="match status" value="1"/>
</dbReference>
<evidence type="ECO:0008006" key="6">
    <source>
        <dbReference type="Google" id="ProtNLM"/>
    </source>
</evidence>
<dbReference type="NCBIfam" id="NF007197">
    <property type="entry name" value="PRK09618.1"/>
    <property type="match status" value="1"/>
</dbReference>